<dbReference type="Pfam" id="PF13242">
    <property type="entry name" value="Hydrolase_like"/>
    <property type="match status" value="1"/>
</dbReference>
<evidence type="ECO:0000256" key="5">
    <source>
        <dbReference type="ARBA" id="ARBA00022801"/>
    </source>
</evidence>
<dbReference type="PANTHER" id="PTHR46969">
    <property type="entry name" value="BIFUNCTIONAL PROTEIN HLDE"/>
    <property type="match status" value="1"/>
</dbReference>
<dbReference type="InterPro" id="IPR006549">
    <property type="entry name" value="HAD-SF_hydro_IIIA"/>
</dbReference>
<evidence type="ECO:0000256" key="3">
    <source>
        <dbReference type="ARBA" id="ARBA00022723"/>
    </source>
</evidence>
<dbReference type="NCBIfam" id="TIGR01662">
    <property type="entry name" value="HAD-SF-IIIA"/>
    <property type="match status" value="1"/>
</dbReference>
<dbReference type="EMBL" id="AP025523">
    <property type="protein sequence ID" value="BDE08199.1"/>
    <property type="molecule type" value="Genomic_DNA"/>
</dbReference>
<dbReference type="GO" id="GO:0046872">
    <property type="term" value="F:metal ion binding"/>
    <property type="evidence" value="ECO:0007669"/>
    <property type="project" value="UniProtKB-KW"/>
</dbReference>
<sequence length="542" mass="57056">MTRARPAAFLDRDGTLIDDKGFLGDPAGVELLPTVVDALRLWRAERYAIVVVSNQSGIARGFLDEAQVRAVNGEIARQLAAHGVTVDGWYWCSHYGVGCDCRKPEPGLVHRAARELELDLASGRGGVVGDRGNDVELGHRVGIAGVLVPGPYEYVGPEPDFRAATLLEAATYILARDASRHAERVDVSLHAERGEAPPASRTQEGAMGLPFETGVGEVIAVPRATALLGRMAGRKIVVVGDVMIDEWIWGDVSRISPEAPVPVVAVREHTFTLGGAGNVANNLRALGAHVAFVGGVGDDAEGARLREMLAAIDVDAGGVLTLGDRPTTRKTRVVAHNQQVVRADWESTAPFGDADRARFADAVRRAARDADAVVLSDYAKGMLHRDLVEAALAAPVVVADPKPQNVAIFAGVTCIGPNVGEAARASGVAITDDASLERAARTLLRMLDCRWVLITRGEHGMSLFGAQSERFDIPAVARTVYDVSGAGDTVVAVLTLALAAGIPADVATQLANFAAGAVVEKLGTATATPAEIVALMDETVER</sequence>
<dbReference type="GO" id="GO:0033785">
    <property type="term" value="F:heptose 7-phosphate kinase activity"/>
    <property type="evidence" value="ECO:0007669"/>
    <property type="project" value="TreeGrafter"/>
</dbReference>
<dbReference type="InterPro" id="IPR011611">
    <property type="entry name" value="PfkB_dom"/>
</dbReference>
<dbReference type="KEGG" id="vab:WPS_34750"/>
<dbReference type="InterPro" id="IPR006543">
    <property type="entry name" value="Histidinol-phos"/>
</dbReference>
<protein>
    <recommendedName>
        <fullName evidence="6">Carbohydrate kinase PfkB domain-containing protein</fullName>
    </recommendedName>
</protein>
<dbReference type="PROSITE" id="PS00583">
    <property type="entry name" value="PFKB_KINASES_1"/>
    <property type="match status" value="1"/>
</dbReference>
<dbReference type="Gene3D" id="3.40.50.1000">
    <property type="entry name" value="HAD superfamily/HAD-like"/>
    <property type="match status" value="1"/>
</dbReference>
<dbReference type="InterPro" id="IPR029056">
    <property type="entry name" value="Ribokinase-like"/>
</dbReference>
<evidence type="ECO:0000256" key="2">
    <source>
        <dbReference type="ARBA" id="ARBA00022679"/>
    </source>
</evidence>
<dbReference type="AlphaFoldDB" id="A0AAN1Y051"/>
<keyword evidence="5" id="KW-0378">Hydrolase</keyword>
<feature type="domain" description="Carbohydrate kinase PfkB" evidence="6">
    <location>
        <begin position="235"/>
        <end position="529"/>
    </location>
</feature>
<dbReference type="Proteomes" id="UP001317532">
    <property type="component" value="Chromosome"/>
</dbReference>
<dbReference type="InterPro" id="IPR002173">
    <property type="entry name" value="Carboh/pur_kinase_PfkB_CS"/>
</dbReference>
<dbReference type="InterPro" id="IPR023214">
    <property type="entry name" value="HAD_sf"/>
</dbReference>
<dbReference type="Pfam" id="PF00294">
    <property type="entry name" value="PfkB"/>
    <property type="match status" value="1"/>
</dbReference>
<evidence type="ECO:0000256" key="4">
    <source>
        <dbReference type="ARBA" id="ARBA00022777"/>
    </source>
</evidence>
<gene>
    <name evidence="7" type="ORF">WPS_34750</name>
</gene>
<evidence type="ECO:0000259" key="6">
    <source>
        <dbReference type="Pfam" id="PF00294"/>
    </source>
</evidence>
<keyword evidence="2" id="KW-0808">Transferase</keyword>
<evidence type="ECO:0000313" key="8">
    <source>
        <dbReference type="Proteomes" id="UP001317532"/>
    </source>
</evidence>
<dbReference type="CDD" id="cd01172">
    <property type="entry name" value="RfaE_like"/>
    <property type="match status" value="1"/>
</dbReference>
<dbReference type="PANTHER" id="PTHR46969:SF1">
    <property type="entry name" value="BIFUNCTIONAL PROTEIN HLDE"/>
    <property type="match status" value="1"/>
</dbReference>
<organism evidence="7 8">
    <name type="scientific">Vulcanimicrobium alpinum</name>
    <dbReference type="NCBI Taxonomy" id="3016050"/>
    <lineage>
        <taxon>Bacteria</taxon>
        <taxon>Bacillati</taxon>
        <taxon>Vulcanimicrobiota</taxon>
        <taxon>Vulcanimicrobiia</taxon>
        <taxon>Vulcanimicrobiales</taxon>
        <taxon>Vulcanimicrobiaceae</taxon>
        <taxon>Vulcanimicrobium</taxon>
    </lineage>
</organism>
<name>A0AAN1Y051_UNVUL</name>
<dbReference type="Gene3D" id="3.40.1190.20">
    <property type="match status" value="1"/>
</dbReference>
<keyword evidence="4" id="KW-0418">Kinase</keyword>
<dbReference type="InterPro" id="IPR011913">
    <property type="entry name" value="RfaE_dom_I"/>
</dbReference>
<dbReference type="GO" id="GO:0005829">
    <property type="term" value="C:cytosol"/>
    <property type="evidence" value="ECO:0007669"/>
    <property type="project" value="TreeGrafter"/>
</dbReference>
<accession>A0AAN1Y051</accession>
<dbReference type="GO" id="GO:0016791">
    <property type="term" value="F:phosphatase activity"/>
    <property type="evidence" value="ECO:0007669"/>
    <property type="project" value="InterPro"/>
</dbReference>
<keyword evidence="1" id="KW-0963">Cytoplasm</keyword>
<dbReference type="NCBIfam" id="TIGR02198">
    <property type="entry name" value="rfaE_dom_I"/>
    <property type="match status" value="1"/>
</dbReference>
<dbReference type="SUPFAM" id="SSF53613">
    <property type="entry name" value="Ribokinase-like"/>
    <property type="match status" value="1"/>
</dbReference>
<dbReference type="GO" id="GO:0033786">
    <property type="term" value="F:heptose-1-phosphate adenylyltransferase activity"/>
    <property type="evidence" value="ECO:0007669"/>
    <property type="project" value="TreeGrafter"/>
</dbReference>
<evidence type="ECO:0000256" key="1">
    <source>
        <dbReference type="ARBA" id="ARBA00022490"/>
    </source>
</evidence>
<keyword evidence="8" id="KW-1185">Reference proteome</keyword>
<reference evidence="7 8" key="1">
    <citation type="journal article" date="2022" name="ISME Commun">
        <title>Vulcanimicrobium alpinus gen. nov. sp. nov., the first cultivated representative of the candidate phylum 'Eremiobacterota', is a metabolically versatile aerobic anoxygenic phototroph.</title>
        <authorList>
            <person name="Yabe S."/>
            <person name="Muto K."/>
            <person name="Abe K."/>
            <person name="Yokota A."/>
            <person name="Staudigel H."/>
            <person name="Tebo B.M."/>
        </authorList>
    </citation>
    <scope>NUCLEOTIDE SEQUENCE [LARGE SCALE GENOMIC DNA]</scope>
    <source>
        <strain evidence="7 8">WC8-2</strain>
    </source>
</reference>
<dbReference type="SUPFAM" id="SSF56784">
    <property type="entry name" value="HAD-like"/>
    <property type="match status" value="1"/>
</dbReference>
<proteinExistence type="predicted"/>
<dbReference type="InterPro" id="IPR036412">
    <property type="entry name" value="HAD-like_sf"/>
</dbReference>
<evidence type="ECO:0000313" key="7">
    <source>
        <dbReference type="EMBL" id="BDE08199.1"/>
    </source>
</evidence>
<keyword evidence="3" id="KW-0479">Metal-binding</keyword>
<dbReference type="GO" id="GO:0016773">
    <property type="term" value="F:phosphotransferase activity, alcohol group as acceptor"/>
    <property type="evidence" value="ECO:0007669"/>
    <property type="project" value="InterPro"/>
</dbReference>
<dbReference type="NCBIfam" id="TIGR01656">
    <property type="entry name" value="Histidinol-ppas"/>
    <property type="match status" value="1"/>
</dbReference>
<dbReference type="RefSeq" id="WP_317995745.1">
    <property type="nucleotide sequence ID" value="NZ_AP025523.1"/>
</dbReference>